<gene>
    <name evidence="2" type="ORF">FHX41_0875</name>
</gene>
<evidence type="ECO:0000256" key="1">
    <source>
        <dbReference type="SAM" id="MobiDB-lite"/>
    </source>
</evidence>
<accession>A0A543I9U9</accession>
<dbReference type="EMBL" id="VFPO01000001">
    <property type="protein sequence ID" value="TQM67270.1"/>
    <property type="molecule type" value="Genomic_DNA"/>
</dbReference>
<feature type="region of interest" description="Disordered" evidence="1">
    <location>
        <begin position="1"/>
        <end position="30"/>
    </location>
</feature>
<name>A0A543I9U9_9ACTN</name>
<protein>
    <submittedName>
        <fullName evidence="2">RloB-like protein</fullName>
    </submittedName>
</protein>
<reference evidence="2 3" key="1">
    <citation type="submission" date="2019-06" db="EMBL/GenBank/DDBJ databases">
        <title>Sequencing the genomes of 1000 actinobacteria strains.</title>
        <authorList>
            <person name="Klenk H.-P."/>
        </authorList>
    </citation>
    <scope>NUCLEOTIDE SEQUENCE [LARGE SCALE GENOMIC DNA]</scope>
    <source>
        <strain evidence="2 3">DSM 45043</strain>
    </source>
</reference>
<sequence length="204" mass="23044">MSPRKPKPDGRSPRGFSRETDLRRRPGGTRAERRSLLILCEGVTEKQYFSGMRTGQGPQLAVVAPGCDHVALVWEAKRRSSDEYDEIWCVLDTELDERLVTRVLQEAQGSDVHIAFSSPSFELWLILHLKDHARPFQSAKEAEKMLKALRPGWSKTATRFRDFEGGVVDACGRARRLHNGDGLPTNPSSAVWRLVERIRPQPAD</sequence>
<dbReference type="Proteomes" id="UP000316706">
    <property type="component" value="Unassembled WGS sequence"/>
</dbReference>
<dbReference type="Pfam" id="PF13707">
    <property type="entry name" value="RloB"/>
    <property type="match status" value="1"/>
</dbReference>
<dbReference type="InterPro" id="IPR025591">
    <property type="entry name" value="RloB"/>
</dbReference>
<evidence type="ECO:0000313" key="3">
    <source>
        <dbReference type="Proteomes" id="UP000316706"/>
    </source>
</evidence>
<proteinExistence type="predicted"/>
<comment type="caution">
    <text evidence="2">The sequence shown here is derived from an EMBL/GenBank/DDBJ whole genome shotgun (WGS) entry which is preliminary data.</text>
</comment>
<evidence type="ECO:0000313" key="2">
    <source>
        <dbReference type="EMBL" id="TQM67270.1"/>
    </source>
</evidence>
<keyword evidence="3" id="KW-1185">Reference proteome</keyword>
<dbReference type="RefSeq" id="WP_281284370.1">
    <property type="nucleotide sequence ID" value="NZ_VFPO01000001.1"/>
</dbReference>
<dbReference type="AlphaFoldDB" id="A0A543I9U9"/>
<organism evidence="2 3">
    <name type="scientific">Actinomadura hallensis</name>
    <dbReference type="NCBI Taxonomy" id="337895"/>
    <lineage>
        <taxon>Bacteria</taxon>
        <taxon>Bacillati</taxon>
        <taxon>Actinomycetota</taxon>
        <taxon>Actinomycetes</taxon>
        <taxon>Streptosporangiales</taxon>
        <taxon>Thermomonosporaceae</taxon>
        <taxon>Actinomadura</taxon>
    </lineage>
</organism>